<feature type="compositionally biased region" description="Basic and acidic residues" evidence="4">
    <location>
        <begin position="167"/>
        <end position="202"/>
    </location>
</feature>
<feature type="compositionally biased region" description="Acidic residues" evidence="4">
    <location>
        <begin position="131"/>
        <end position="142"/>
    </location>
</feature>
<proteinExistence type="inferred from homology"/>
<sequence>MAAPVAEHTGEFEAWLNERLEALDVDREVYGGYLMGVLQEGDCEEETLETIQGIMAAFLEGDALEDVCEQIVNQWTDHCNRSAKRQDNDADVQAIASLMEKQAQIVVKQKEASGDSKIHKESVLAQYANITDEEDEGEEDEAAGASYIPSGEKSLFKNTNVEQVLNRQKEKRDQAREDSRKKKETDKMQREKDKLDKVDRKDKEKKRTQKGERKR</sequence>
<feature type="compositionally biased region" description="Polar residues" evidence="4">
    <location>
        <begin position="156"/>
        <end position="166"/>
    </location>
</feature>
<dbReference type="InterPro" id="IPR058771">
    <property type="entry name" value="PWI_CCDC43"/>
</dbReference>
<dbReference type="PANTHER" id="PTHR31684:SF2">
    <property type="entry name" value="COILED-COIL DOMAIN-CONTAINING PROTEIN 43"/>
    <property type="match status" value="1"/>
</dbReference>
<name>A0A9Q0E832_9TELE</name>
<feature type="region of interest" description="Disordered" evidence="4">
    <location>
        <begin position="131"/>
        <end position="215"/>
    </location>
</feature>
<evidence type="ECO:0000259" key="5">
    <source>
        <dbReference type="Pfam" id="PF26091"/>
    </source>
</evidence>
<dbReference type="OrthoDB" id="2187466at2759"/>
<evidence type="ECO:0000256" key="2">
    <source>
        <dbReference type="ARBA" id="ARBA00016648"/>
    </source>
</evidence>
<keyword evidence="3" id="KW-0175">Coiled coil</keyword>
<reference evidence="6" key="1">
    <citation type="submission" date="2022-07" db="EMBL/GenBank/DDBJ databases">
        <title>Chromosome-level genome of Muraenolepis orangiensis.</title>
        <authorList>
            <person name="Kim J."/>
        </authorList>
    </citation>
    <scope>NUCLEOTIDE SEQUENCE</scope>
    <source>
        <strain evidence="6">KU_S4_2022</strain>
        <tissue evidence="6">Muscle</tissue>
    </source>
</reference>
<evidence type="ECO:0000256" key="3">
    <source>
        <dbReference type="ARBA" id="ARBA00023054"/>
    </source>
</evidence>
<dbReference type="EMBL" id="JANIIK010000047">
    <property type="protein sequence ID" value="KAJ3601598.1"/>
    <property type="molecule type" value="Genomic_DNA"/>
</dbReference>
<protein>
    <recommendedName>
        <fullName evidence="2">Coiled-coil domain-containing protein 43</fullName>
    </recommendedName>
</protein>
<dbReference type="Proteomes" id="UP001148018">
    <property type="component" value="Unassembled WGS sequence"/>
</dbReference>
<evidence type="ECO:0000256" key="4">
    <source>
        <dbReference type="SAM" id="MobiDB-lite"/>
    </source>
</evidence>
<comment type="caution">
    <text evidence="6">The sequence shown here is derived from an EMBL/GenBank/DDBJ whole genome shotgun (WGS) entry which is preliminary data.</text>
</comment>
<evidence type="ECO:0000313" key="6">
    <source>
        <dbReference type="EMBL" id="KAJ3601598.1"/>
    </source>
</evidence>
<dbReference type="Pfam" id="PF26091">
    <property type="entry name" value="PWI_CCDC43"/>
    <property type="match status" value="1"/>
</dbReference>
<evidence type="ECO:0000313" key="7">
    <source>
        <dbReference type="Proteomes" id="UP001148018"/>
    </source>
</evidence>
<keyword evidence="7" id="KW-1185">Reference proteome</keyword>
<dbReference type="AlphaFoldDB" id="A0A9Q0E832"/>
<organism evidence="6 7">
    <name type="scientific">Muraenolepis orangiensis</name>
    <name type="common">Patagonian moray cod</name>
    <dbReference type="NCBI Taxonomy" id="630683"/>
    <lineage>
        <taxon>Eukaryota</taxon>
        <taxon>Metazoa</taxon>
        <taxon>Chordata</taxon>
        <taxon>Craniata</taxon>
        <taxon>Vertebrata</taxon>
        <taxon>Euteleostomi</taxon>
        <taxon>Actinopterygii</taxon>
        <taxon>Neopterygii</taxon>
        <taxon>Teleostei</taxon>
        <taxon>Neoteleostei</taxon>
        <taxon>Acanthomorphata</taxon>
        <taxon>Zeiogadaria</taxon>
        <taxon>Gadariae</taxon>
        <taxon>Gadiformes</taxon>
        <taxon>Muraenolepidoidei</taxon>
        <taxon>Muraenolepididae</taxon>
        <taxon>Muraenolepis</taxon>
    </lineage>
</organism>
<feature type="domain" description="CCDC43 PWI-like" evidence="5">
    <location>
        <begin position="8"/>
        <end position="80"/>
    </location>
</feature>
<comment type="similarity">
    <text evidence="1">Belongs to the CCDC43 family.</text>
</comment>
<dbReference type="InterPro" id="IPR037666">
    <property type="entry name" value="CCDC43"/>
</dbReference>
<feature type="compositionally biased region" description="Basic residues" evidence="4">
    <location>
        <begin position="203"/>
        <end position="215"/>
    </location>
</feature>
<accession>A0A9Q0E832</accession>
<dbReference type="PANTHER" id="PTHR31684">
    <property type="entry name" value="COILED-COIL DOMAIN-CONTAINING PROTEIN 43"/>
    <property type="match status" value="1"/>
</dbReference>
<gene>
    <name evidence="6" type="ORF">NHX12_032566</name>
</gene>
<evidence type="ECO:0000256" key="1">
    <source>
        <dbReference type="ARBA" id="ARBA00005305"/>
    </source>
</evidence>